<dbReference type="Proteomes" id="UP000290759">
    <property type="component" value="Unassembled WGS sequence"/>
</dbReference>
<dbReference type="AlphaFoldDB" id="A0A4Q2U5C2"/>
<reference evidence="2 3" key="1">
    <citation type="submission" date="2018-12" db="EMBL/GenBank/DDBJ databases">
        <authorList>
            <person name="Grouzdev D.S."/>
            <person name="Krutkina M.S."/>
        </authorList>
    </citation>
    <scope>NUCLEOTIDE SEQUENCE [LARGE SCALE GENOMIC DNA]</scope>
    <source>
        <strain evidence="2 3">RmlP026</strain>
    </source>
</reference>
<dbReference type="Pfam" id="PF07811">
    <property type="entry name" value="TadE"/>
    <property type="match status" value="1"/>
</dbReference>
<proteinExistence type="predicted"/>
<organism evidence="2 3">
    <name type="scientific">Lichenibacterium minor</name>
    <dbReference type="NCBI Taxonomy" id="2316528"/>
    <lineage>
        <taxon>Bacteria</taxon>
        <taxon>Pseudomonadati</taxon>
        <taxon>Pseudomonadota</taxon>
        <taxon>Alphaproteobacteria</taxon>
        <taxon>Hyphomicrobiales</taxon>
        <taxon>Lichenihabitantaceae</taxon>
        <taxon>Lichenibacterium</taxon>
    </lineage>
</organism>
<reference evidence="2 3" key="2">
    <citation type="submission" date="2019-02" db="EMBL/GenBank/DDBJ databases">
        <title>'Lichenibacterium ramalinii' gen. nov. sp. nov., 'Lichenibacterium minor' gen. nov. sp. nov.</title>
        <authorList>
            <person name="Pankratov T."/>
        </authorList>
    </citation>
    <scope>NUCLEOTIDE SEQUENCE [LARGE SCALE GENOMIC DNA]</scope>
    <source>
        <strain evidence="2 3">RmlP026</strain>
    </source>
</reference>
<accession>A0A4Q2U5C2</accession>
<dbReference type="RefSeq" id="WP_129228644.1">
    <property type="nucleotide sequence ID" value="NZ_QYBB01000029.1"/>
</dbReference>
<comment type="caution">
    <text evidence="2">The sequence shown here is derived from an EMBL/GenBank/DDBJ whole genome shotgun (WGS) entry which is preliminary data.</text>
</comment>
<dbReference type="OrthoDB" id="7189296at2"/>
<dbReference type="EMBL" id="QYBB01000029">
    <property type="protein sequence ID" value="RYC30241.1"/>
    <property type="molecule type" value="Genomic_DNA"/>
</dbReference>
<dbReference type="InterPro" id="IPR012495">
    <property type="entry name" value="TadE-like_dom"/>
</dbReference>
<protein>
    <recommendedName>
        <fullName evidence="1">TadE-like domain-containing protein</fullName>
    </recommendedName>
</protein>
<gene>
    <name evidence="2" type="ORF">D3273_19925</name>
</gene>
<feature type="domain" description="TadE-like" evidence="1">
    <location>
        <begin position="14"/>
        <end position="44"/>
    </location>
</feature>
<keyword evidence="3" id="KW-1185">Reference proteome</keyword>
<name>A0A4Q2U5C2_9HYPH</name>
<evidence type="ECO:0000313" key="3">
    <source>
        <dbReference type="Proteomes" id="UP000290759"/>
    </source>
</evidence>
<evidence type="ECO:0000313" key="2">
    <source>
        <dbReference type="EMBL" id="RYC30241.1"/>
    </source>
</evidence>
<evidence type="ECO:0000259" key="1">
    <source>
        <dbReference type="Pfam" id="PF07811"/>
    </source>
</evidence>
<sequence>MARPSRFRADARASITVEFALVAPVMVTMLFGSISAARLVRASIKTWNVAQSLGDLVAQQTTLTASAMTDFCAGGRLTLAPFTGALTATVASVTFGASGTRAVDWQDTTCGGAALSNALALGTPYTPNPGDSVVVVQATYVYTFPPSYVLPSSFTLTRTTYSRPRAGTTVGHA</sequence>